<dbReference type="InterPro" id="IPR036942">
    <property type="entry name" value="Beta-barrel_TonB_sf"/>
</dbReference>
<evidence type="ECO:0000313" key="11">
    <source>
        <dbReference type="Proteomes" id="UP000199673"/>
    </source>
</evidence>
<keyword evidence="3 7" id="KW-1134">Transmembrane beta strand</keyword>
<name>A0A1I6YSX9_9BACT</name>
<dbReference type="InterPro" id="IPR012910">
    <property type="entry name" value="Plug_dom"/>
</dbReference>
<dbReference type="STRING" id="305507.SAMN04489724_1200"/>
<dbReference type="Gene3D" id="2.40.170.20">
    <property type="entry name" value="TonB-dependent receptor, beta-barrel domain"/>
    <property type="match status" value="1"/>
</dbReference>
<dbReference type="Proteomes" id="UP000199673">
    <property type="component" value="Unassembled WGS sequence"/>
</dbReference>
<keyword evidence="11" id="KW-1185">Reference proteome</keyword>
<keyword evidence="4 7" id="KW-0812">Transmembrane</keyword>
<comment type="subcellular location">
    <subcellularLocation>
        <location evidence="1 7">Cell outer membrane</location>
        <topology evidence="1 7">Multi-pass membrane protein</topology>
    </subcellularLocation>
</comment>
<proteinExistence type="inferred from homology"/>
<dbReference type="Gene3D" id="2.170.130.10">
    <property type="entry name" value="TonB-dependent receptor, plug domain"/>
    <property type="match status" value="1"/>
</dbReference>
<dbReference type="AlphaFoldDB" id="A0A1I6YSX9"/>
<comment type="similarity">
    <text evidence="7">Belongs to the TonB-dependent receptor family.</text>
</comment>
<keyword evidence="5 7" id="KW-0472">Membrane</keyword>
<evidence type="ECO:0000256" key="2">
    <source>
        <dbReference type="ARBA" id="ARBA00022448"/>
    </source>
</evidence>
<dbReference type="NCBIfam" id="TIGR04057">
    <property type="entry name" value="SusC_RagA_signa"/>
    <property type="match status" value="1"/>
</dbReference>
<dbReference type="NCBIfam" id="TIGR04056">
    <property type="entry name" value="OMP_RagA_SusC"/>
    <property type="match status" value="1"/>
</dbReference>
<dbReference type="PROSITE" id="PS52016">
    <property type="entry name" value="TONB_DEPENDENT_REC_3"/>
    <property type="match status" value="1"/>
</dbReference>
<sequence length="1053" mass="115096">MMKKLLPIWLMLLVGVVQAQVTVKGTVNSAGDGLALPGVTVLVKGTTTGVATEVDGTYSITVPSSESILVYSFIGYKAQEVVVGNQSTIDISMEEDMASLDEVVVVGYGTMKKRDMSSAQVSVTSEDIERTVNTTVEQALQGRAAGVYVTQNTGAPGGGISVNIRGINSISGTNQPLYVIDGVQVQPQAVSFGATSSTNPLAGINPSDIESMEVLQGPSATAIYGSRGTNGVIMITTKRGKSGETKITYNYLYTLQDKPENLDVMSLSQYATMTNDIREITGGDPPAAFLDPSLLGEGTNWQDALFKTAPLNKHNITLTGGDEKTQFFISGEYFNQEGVAIGSSFDRYSVRTNIDNQTRKWLKLGLNLQLFHTDEQLATGSSDVINNAIQMAPNVPVTNPDGSWGGADPVNGSSLQFTPANPIALANLLDRSYKRRGMQGGFNVEIDIVKGLKFRSMVNTSINYNNGHFFTPTYTLGVVTNDTNTLSQESSNSFYWNWNQMFTYNAVWGKHALDVMASHEAQESQYEYLNGARLNFPSNDLQELGLGSAQGATNGGGANNWAMESFFARANYTFNEKYILLGAFRADGSANFGPENRWGYFPSVSAAWRVSEENFLQGATWMDELKIRFETGLTGNQGDAGAIFAPLSSPSIPTPWGGGFLVSRFGNPNLKWEETSTVNLGFNLNILNNRIQIEGDFYLKKTDNLLLPNPLPWYMGTSAEGSIGTPTVNIGALENRGYGITINTINIDNRASGFSWSSNYNFSGFQTEVTKFFSETAFIDRTAWWLNNFTARAQPGFAPWLFYGYQADGLFQTIEEVESSPRPVDNSGNPIQVDRDNGIYVGDIKYKDINDDGVIDERDQTFIGNPWPKFTFGMTQQFTYKGLSLDVLFTGALGVDIYNYNRFLNINPNNVNLGRNMLLETFDYARIEMDGSGNPFIANAGTDVPRITGTDLNGNGTRISDKFVEDGSYVRIKNINLSYVVPNELLSKQNVIRGLKVGFGVQNAFTFTKYKGYDPEVGASVGNNVSAGNQLIGVDYGRYPQTRMYTFSLGVDF</sequence>
<evidence type="ECO:0000256" key="3">
    <source>
        <dbReference type="ARBA" id="ARBA00022452"/>
    </source>
</evidence>
<dbReference type="InterPro" id="IPR023996">
    <property type="entry name" value="TonB-dep_OMP_SusC/RagA"/>
</dbReference>
<dbReference type="Pfam" id="PF13715">
    <property type="entry name" value="CarbopepD_reg_2"/>
    <property type="match status" value="1"/>
</dbReference>
<evidence type="ECO:0000256" key="6">
    <source>
        <dbReference type="ARBA" id="ARBA00023237"/>
    </source>
</evidence>
<organism evidence="10 11">
    <name type="scientific">Algoriphagus locisalis</name>
    <dbReference type="NCBI Taxonomy" id="305507"/>
    <lineage>
        <taxon>Bacteria</taxon>
        <taxon>Pseudomonadati</taxon>
        <taxon>Bacteroidota</taxon>
        <taxon>Cytophagia</taxon>
        <taxon>Cytophagales</taxon>
        <taxon>Cyclobacteriaceae</taxon>
        <taxon>Algoriphagus</taxon>
    </lineage>
</organism>
<evidence type="ECO:0000256" key="4">
    <source>
        <dbReference type="ARBA" id="ARBA00022692"/>
    </source>
</evidence>
<dbReference type="GO" id="GO:0009279">
    <property type="term" value="C:cell outer membrane"/>
    <property type="evidence" value="ECO:0007669"/>
    <property type="project" value="UniProtKB-SubCell"/>
</dbReference>
<keyword evidence="2 7" id="KW-0813">Transport</keyword>
<dbReference type="Pfam" id="PF07715">
    <property type="entry name" value="Plug"/>
    <property type="match status" value="1"/>
</dbReference>
<keyword evidence="6 7" id="KW-0998">Cell outer membrane</keyword>
<evidence type="ECO:0000259" key="9">
    <source>
        <dbReference type="Pfam" id="PF07715"/>
    </source>
</evidence>
<feature type="signal peptide" evidence="8">
    <location>
        <begin position="1"/>
        <end position="19"/>
    </location>
</feature>
<keyword evidence="8" id="KW-0732">Signal</keyword>
<dbReference type="InterPro" id="IPR037066">
    <property type="entry name" value="Plug_dom_sf"/>
</dbReference>
<evidence type="ECO:0000256" key="8">
    <source>
        <dbReference type="SAM" id="SignalP"/>
    </source>
</evidence>
<dbReference type="InterPro" id="IPR039426">
    <property type="entry name" value="TonB-dep_rcpt-like"/>
</dbReference>
<dbReference type="EMBL" id="FPBF01000001">
    <property type="protein sequence ID" value="SFT53556.1"/>
    <property type="molecule type" value="Genomic_DNA"/>
</dbReference>
<dbReference type="SUPFAM" id="SSF49464">
    <property type="entry name" value="Carboxypeptidase regulatory domain-like"/>
    <property type="match status" value="1"/>
</dbReference>
<evidence type="ECO:0000313" key="10">
    <source>
        <dbReference type="EMBL" id="SFT53556.1"/>
    </source>
</evidence>
<protein>
    <submittedName>
        <fullName evidence="10">TonB-linked outer membrane protein, SusC/RagA family</fullName>
    </submittedName>
</protein>
<dbReference type="InterPro" id="IPR023997">
    <property type="entry name" value="TonB-dep_OMP_SusC/RagA_CS"/>
</dbReference>
<feature type="chain" id="PRO_5011682527" evidence="8">
    <location>
        <begin position="20"/>
        <end position="1053"/>
    </location>
</feature>
<dbReference type="Gene3D" id="2.60.40.1120">
    <property type="entry name" value="Carboxypeptidase-like, regulatory domain"/>
    <property type="match status" value="1"/>
</dbReference>
<reference evidence="11" key="1">
    <citation type="submission" date="2016-10" db="EMBL/GenBank/DDBJ databases">
        <authorList>
            <person name="Varghese N."/>
            <person name="Submissions S."/>
        </authorList>
    </citation>
    <scope>NUCLEOTIDE SEQUENCE [LARGE SCALE GENOMIC DNA]</scope>
    <source>
        <strain evidence="11">DSM 23445</strain>
    </source>
</reference>
<dbReference type="InterPro" id="IPR008969">
    <property type="entry name" value="CarboxyPept-like_regulatory"/>
</dbReference>
<accession>A0A1I6YSX9</accession>
<dbReference type="OrthoDB" id="9768177at2"/>
<evidence type="ECO:0000256" key="5">
    <source>
        <dbReference type="ARBA" id="ARBA00023136"/>
    </source>
</evidence>
<gene>
    <name evidence="10" type="ORF">SAMN04489724_1200</name>
</gene>
<dbReference type="SUPFAM" id="SSF56935">
    <property type="entry name" value="Porins"/>
    <property type="match status" value="1"/>
</dbReference>
<evidence type="ECO:0000256" key="7">
    <source>
        <dbReference type="PROSITE-ProRule" id="PRU01360"/>
    </source>
</evidence>
<evidence type="ECO:0000256" key="1">
    <source>
        <dbReference type="ARBA" id="ARBA00004571"/>
    </source>
</evidence>
<feature type="domain" description="TonB-dependent receptor plug" evidence="9">
    <location>
        <begin position="113"/>
        <end position="232"/>
    </location>
</feature>